<dbReference type="NCBIfam" id="TIGR00372">
    <property type="entry name" value="cas4"/>
    <property type="match status" value="1"/>
</dbReference>
<comment type="cofactor">
    <cofactor evidence="9">
        <name>iron-sulfur cluster</name>
        <dbReference type="ChEBI" id="CHEBI:30408"/>
    </cofactor>
</comment>
<dbReference type="InterPro" id="IPR013343">
    <property type="entry name" value="CRISPR-assoc_prot_Cas4"/>
</dbReference>
<evidence type="ECO:0000256" key="4">
    <source>
        <dbReference type="ARBA" id="ARBA00022839"/>
    </source>
</evidence>
<dbReference type="Pfam" id="PF01930">
    <property type="entry name" value="Cas_Cas4"/>
    <property type="match status" value="1"/>
</dbReference>
<evidence type="ECO:0000256" key="2">
    <source>
        <dbReference type="ARBA" id="ARBA00022723"/>
    </source>
</evidence>
<evidence type="ECO:0000256" key="8">
    <source>
        <dbReference type="ARBA" id="ARBA00023211"/>
    </source>
</evidence>
<reference evidence="11 12" key="1">
    <citation type="submission" date="2017-06" db="EMBL/GenBank/DDBJ databases">
        <title>Raineya orbicola gen. nov., sp. nov. a slightly thermophilic bacterium of the phylum Bacteroidetes and the description of Raineyaceae fam. nov.</title>
        <authorList>
            <person name="Albuquerque L."/>
            <person name="Polonia A.R.M."/>
            <person name="Barroso C."/>
            <person name="Froufe H.J.C."/>
            <person name="Lage O."/>
            <person name="Lobo-Da-Cunha A."/>
            <person name="Egas C."/>
            <person name="Da Costa M.S."/>
        </authorList>
    </citation>
    <scope>NUCLEOTIDE SEQUENCE [LARGE SCALE GENOMIC DNA]</scope>
    <source>
        <strain evidence="11 12">SPSPC-11</strain>
    </source>
</reference>
<dbReference type="GO" id="GO:0051607">
    <property type="term" value="P:defense response to virus"/>
    <property type="evidence" value="ECO:0007669"/>
    <property type="project" value="UniProtKB-KW"/>
</dbReference>
<dbReference type="GO" id="GO:0004527">
    <property type="term" value="F:exonuclease activity"/>
    <property type="evidence" value="ECO:0007669"/>
    <property type="project" value="UniProtKB-KW"/>
</dbReference>
<sequence>MEQTSDTVYEGKLIGETTYTQRTERYTEIEVKALYQDIRLAAKIDFYDARNRLVHEVKKSDKLEEAHIAQVQFYLYVLEQNGVESPTGILEYPKLRKTLSISALNDENRQKVEFWIANIAAILSQKNAPEAIKKSYCKTCSYHDFCFVKE</sequence>
<dbReference type="Gene3D" id="3.90.320.10">
    <property type="match status" value="1"/>
</dbReference>
<gene>
    <name evidence="11" type="ORF">Rain11_0713</name>
</gene>
<comment type="cofactor">
    <cofactor evidence="9">
        <name>Mg(2+)</name>
        <dbReference type="ChEBI" id="CHEBI:18420"/>
    </cofactor>
    <cofactor evidence="9">
        <name>Mn(2+)</name>
        <dbReference type="ChEBI" id="CHEBI:29035"/>
    </cofactor>
    <text evidence="9">Mg(2+) or Mn(2+) required for ssDNA cleavage activity.</text>
</comment>
<keyword evidence="3 9" id="KW-0378">Hydrolase</keyword>
<comment type="similarity">
    <text evidence="9">Belongs to the CRISPR-associated exonuclease Cas4 family.</text>
</comment>
<name>A0A2N3IIM9_9BACT</name>
<keyword evidence="6 9" id="KW-0411">Iron-sulfur</keyword>
<evidence type="ECO:0000256" key="3">
    <source>
        <dbReference type="ARBA" id="ARBA00022801"/>
    </source>
</evidence>
<dbReference type="EC" id="3.1.12.1" evidence="9"/>
<evidence type="ECO:0000256" key="1">
    <source>
        <dbReference type="ARBA" id="ARBA00022722"/>
    </source>
</evidence>
<dbReference type="PANTHER" id="PTHR37168:SF1">
    <property type="entry name" value="CRISPR-ASSOCIATED EXONUCLEASE CAS4"/>
    <property type="match status" value="1"/>
</dbReference>
<evidence type="ECO:0000259" key="10">
    <source>
        <dbReference type="Pfam" id="PF01930"/>
    </source>
</evidence>
<keyword evidence="12" id="KW-1185">Reference proteome</keyword>
<comment type="function">
    <text evidence="9">CRISPR (clustered regularly interspaced short palindromic repeat) is an adaptive immune system that provides protection against mobile genetic elements (viruses, transposable elements and conjugative plasmids). CRISPR clusters contain sequences complementary to antecedent mobile elements and target invading nucleic acids. CRISPR clusters are transcribed and processed into CRISPR RNA (crRNA).</text>
</comment>
<dbReference type="Proteomes" id="UP000233387">
    <property type="component" value="Unassembled WGS sequence"/>
</dbReference>
<evidence type="ECO:0000313" key="12">
    <source>
        <dbReference type="Proteomes" id="UP000233387"/>
    </source>
</evidence>
<dbReference type="PANTHER" id="PTHR37168">
    <property type="entry name" value="CRISPR-ASSOCIATED EXONUCLEASE CAS4"/>
    <property type="match status" value="1"/>
</dbReference>
<dbReference type="GO" id="GO:0051536">
    <property type="term" value="F:iron-sulfur cluster binding"/>
    <property type="evidence" value="ECO:0007669"/>
    <property type="project" value="UniProtKB-KW"/>
</dbReference>
<organism evidence="11 12">
    <name type="scientific">Raineya orbicola</name>
    <dbReference type="NCBI Taxonomy" id="2016530"/>
    <lineage>
        <taxon>Bacteria</taxon>
        <taxon>Pseudomonadati</taxon>
        <taxon>Bacteroidota</taxon>
        <taxon>Cytophagia</taxon>
        <taxon>Cytophagales</taxon>
        <taxon>Raineyaceae</taxon>
        <taxon>Raineya</taxon>
    </lineage>
</organism>
<accession>A0A2N3IIM9</accession>
<keyword evidence="1 9" id="KW-0540">Nuclease</keyword>
<dbReference type="InterPro" id="IPR022765">
    <property type="entry name" value="Dna2/Cas4_DUF83"/>
</dbReference>
<evidence type="ECO:0000256" key="6">
    <source>
        <dbReference type="ARBA" id="ARBA00023014"/>
    </source>
</evidence>
<dbReference type="EMBL" id="NKXO01000009">
    <property type="protein sequence ID" value="PKQ70192.1"/>
    <property type="molecule type" value="Genomic_DNA"/>
</dbReference>
<keyword evidence="4 9" id="KW-0269">Exonuclease</keyword>
<comment type="caution">
    <text evidence="11">The sequence shown here is derived from an EMBL/GenBank/DDBJ whole genome shotgun (WGS) entry which is preliminary data.</text>
</comment>
<dbReference type="AlphaFoldDB" id="A0A2N3IIM9"/>
<keyword evidence="2 9" id="KW-0479">Metal-binding</keyword>
<dbReference type="InterPro" id="IPR011604">
    <property type="entry name" value="PDDEXK-like_dom_sf"/>
</dbReference>
<proteinExistence type="inferred from homology"/>
<keyword evidence="5 9" id="KW-0408">Iron</keyword>
<protein>
    <recommendedName>
        <fullName evidence="9">CRISPR-associated exonuclease Cas4</fullName>
        <ecNumber evidence="9">3.1.12.1</ecNumber>
    </recommendedName>
</protein>
<evidence type="ECO:0000313" key="11">
    <source>
        <dbReference type="EMBL" id="PKQ70192.1"/>
    </source>
</evidence>
<evidence type="ECO:0000256" key="7">
    <source>
        <dbReference type="ARBA" id="ARBA00023118"/>
    </source>
</evidence>
<feature type="domain" description="DUF83" evidence="10">
    <location>
        <begin position="1"/>
        <end position="147"/>
    </location>
</feature>
<dbReference type="GO" id="GO:0046872">
    <property type="term" value="F:metal ion binding"/>
    <property type="evidence" value="ECO:0007669"/>
    <property type="project" value="UniProtKB-KW"/>
</dbReference>
<keyword evidence="8 9" id="KW-0464">Manganese</keyword>
<evidence type="ECO:0000256" key="5">
    <source>
        <dbReference type="ARBA" id="ARBA00023004"/>
    </source>
</evidence>
<evidence type="ECO:0000256" key="9">
    <source>
        <dbReference type="RuleBase" id="RU365022"/>
    </source>
</evidence>
<keyword evidence="7 9" id="KW-0051">Antiviral defense</keyword>